<gene>
    <name evidence="2" type="ORF">GCM10007977_095360</name>
</gene>
<accession>A0A917UBZ9</accession>
<keyword evidence="3" id="KW-1185">Reference proteome</keyword>
<protein>
    <submittedName>
        <fullName evidence="2">Uncharacterized protein</fullName>
    </submittedName>
</protein>
<reference evidence="2" key="1">
    <citation type="journal article" date="2014" name="Int. J. Syst. Evol. Microbiol.">
        <title>Complete genome sequence of Corynebacterium casei LMG S-19264T (=DSM 44701T), isolated from a smear-ripened cheese.</title>
        <authorList>
            <consortium name="US DOE Joint Genome Institute (JGI-PGF)"/>
            <person name="Walter F."/>
            <person name="Albersmeier A."/>
            <person name="Kalinowski J."/>
            <person name="Ruckert C."/>
        </authorList>
    </citation>
    <scope>NUCLEOTIDE SEQUENCE</scope>
    <source>
        <strain evidence="2">JCM 19831</strain>
    </source>
</reference>
<evidence type="ECO:0000256" key="1">
    <source>
        <dbReference type="SAM" id="SignalP"/>
    </source>
</evidence>
<dbReference type="AlphaFoldDB" id="A0A917UBZ9"/>
<keyword evidence="1" id="KW-0732">Signal</keyword>
<feature type="chain" id="PRO_5037184426" evidence="1">
    <location>
        <begin position="19"/>
        <end position="61"/>
    </location>
</feature>
<organism evidence="2 3">
    <name type="scientific">Dactylosporangium sucinum</name>
    <dbReference type="NCBI Taxonomy" id="1424081"/>
    <lineage>
        <taxon>Bacteria</taxon>
        <taxon>Bacillati</taxon>
        <taxon>Actinomycetota</taxon>
        <taxon>Actinomycetes</taxon>
        <taxon>Micromonosporales</taxon>
        <taxon>Micromonosporaceae</taxon>
        <taxon>Dactylosporangium</taxon>
    </lineage>
</organism>
<reference evidence="2" key="2">
    <citation type="submission" date="2020-09" db="EMBL/GenBank/DDBJ databases">
        <authorList>
            <person name="Sun Q."/>
            <person name="Ohkuma M."/>
        </authorList>
    </citation>
    <scope>NUCLEOTIDE SEQUENCE</scope>
    <source>
        <strain evidence="2">JCM 19831</strain>
    </source>
</reference>
<sequence length="61" mass="6176">MVGFTFGFSLLAAVGAAAATAVPSGLAIIAADPANAVPAARTWRRETFLLMGLLTELGAKE</sequence>
<dbReference type="Proteomes" id="UP000642070">
    <property type="component" value="Unassembled WGS sequence"/>
</dbReference>
<proteinExistence type="predicted"/>
<evidence type="ECO:0000313" key="2">
    <source>
        <dbReference type="EMBL" id="GGM78689.1"/>
    </source>
</evidence>
<comment type="caution">
    <text evidence="2">The sequence shown here is derived from an EMBL/GenBank/DDBJ whole genome shotgun (WGS) entry which is preliminary data.</text>
</comment>
<dbReference type="EMBL" id="BMPI01000078">
    <property type="protein sequence ID" value="GGM78689.1"/>
    <property type="molecule type" value="Genomic_DNA"/>
</dbReference>
<name>A0A917UBZ9_9ACTN</name>
<evidence type="ECO:0000313" key="3">
    <source>
        <dbReference type="Proteomes" id="UP000642070"/>
    </source>
</evidence>
<feature type="signal peptide" evidence="1">
    <location>
        <begin position="1"/>
        <end position="18"/>
    </location>
</feature>